<dbReference type="InterPro" id="IPR007793">
    <property type="entry name" value="DivIVA_fam"/>
</dbReference>
<dbReference type="GO" id="GO:0051301">
    <property type="term" value="P:cell division"/>
    <property type="evidence" value="ECO:0007669"/>
    <property type="project" value="UniProtKB-KW"/>
</dbReference>
<dbReference type="NCBIfam" id="TIGR03544">
    <property type="entry name" value="DivI1A_domain"/>
    <property type="match status" value="1"/>
</dbReference>
<dbReference type="Gene3D" id="6.10.250.660">
    <property type="match status" value="1"/>
</dbReference>
<evidence type="ECO:0000256" key="6">
    <source>
        <dbReference type="ARBA" id="ARBA00023306"/>
    </source>
</evidence>
<keyword evidence="5 7" id="KW-0175">Coiled coil</keyword>
<dbReference type="EMBL" id="FNUK01000007">
    <property type="protein sequence ID" value="SEF68593.1"/>
    <property type="molecule type" value="Genomic_DNA"/>
</dbReference>
<name>A0A1H5U0M4_9CLOT</name>
<dbReference type="Pfam" id="PF05103">
    <property type="entry name" value="DivIVA"/>
    <property type="match status" value="1"/>
</dbReference>
<organism evidence="8 9">
    <name type="scientific">Caloramator fervidus</name>
    <dbReference type="NCBI Taxonomy" id="29344"/>
    <lineage>
        <taxon>Bacteria</taxon>
        <taxon>Bacillati</taxon>
        <taxon>Bacillota</taxon>
        <taxon>Clostridia</taxon>
        <taxon>Eubacteriales</taxon>
        <taxon>Clostridiaceae</taxon>
        <taxon>Caloramator</taxon>
    </lineage>
</organism>
<dbReference type="GO" id="GO:0005737">
    <property type="term" value="C:cytoplasm"/>
    <property type="evidence" value="ECO:0007669"/>
    <property type="project" value="UniProtKB-SubCell"/>
</dbReference>
<reference evidence="9" key="1">
    <citation type="submission" date="2016-10" db="EMBL/GenBank/DDBJ databases">
        <authorList>
            <person name="Varghese N."/>
            <person name="Submissions S."/>
        </authorList>
    </citation>
    <scope>NUCLEOTIDE SEQUENCE [LARGE SCALE GENOMIC DNA]</scope>
    <source>
        <strain evidence="9">DSM 5463</strain>
    </source>
</reference>
<sequence>MSLTPNDIANKEFKKVFRGYDIDEVDDFLEQIVEEYERLYKENINLKEKINALNEKIEHYSNIESTLQNTLVLAQSAAEQAKENSKKEAEMILNNAKERSEQMIKEAEMKANQLIAEAQQKVLEINKEYEMLKQEFNMFKSRFIGLLQAQLETVNKFE</sequence>
<dbReference type="PANTHER" id="PTHR35794:SF2">
    <property type="entry name" value="CELL DIVISION PROTEIN DIVIVA"/>
    <property type="match status" value="1"/>
</dbReference>
<evidence type="ECO:0000256" key="5">
    <source>
        <dbReference type="ARBA" id="ARBA00023054"/>
    </source>
</evidence>
<dbReference type="Proteomes" id="UP000242850">
    <property type="component" value="Unassembled WGS sequence"/>
</dbReference>
<feature type="coiled-coil region" evidence="7">
    <location>
        <begin position="29"/>
        <end position="135"/>
    </location>
</feature>
<evidence type="ECO:0000256" key="4">
    <source>
        <dbReference type="ARBA" id="ARBA00022618"/>
    </source>
</evidence>
<dbReference type="OrthoDB" id="9815492at2"/>
<gene>
    <name evidence="8" type="ORF">SAMN05660865_00765</name>
</gene>
<comment type="subcellular location">
    <subcellularLocation>
        <location evidence="1">Cytoplasm</location>
    </subcellularLocation>
</comment>
<keyword evidence="4 8" id="KW-0132">Cell division</keyword>
<evidence type="ECO:0000256" key="2">
    <source>
        <dbReference type="ARBA" id="ARBA00009008"/>
    </source>
</evidence>
<keyword evidence="9" id="KW-1185">Reference proteome</keyword>
<evidence type="ECO:0000256" key="3">
    <source>
        <dbReference type="ARBA" id="ARBA00022490"/>
    </source>
</evidence>
<dbReference type="AlphaFoldDB" id="A0A1H5U0M4"/>
<dbReference type="RefSeq" id="WP_103895766.1">
    <property type="nucleotide sequence ID" value="NZ_FNUK01000007.1"/>
</dbReference>
<evidence type="ECO:0000256" key="1">
    <source>
        <dbReference type="ARBA" id="ARBA00004496"/>
    </source>
</evidence>
<evidence type="ECO:0000256" key="7">
    <source>
        <dbReference type="SAM" id="Coils"/>
    </source>
</evidence>
<dbReference type="InterPro" id="IPR019933">
    <property type="entry name" value="DivIVA_domain"/>
</dbReference>
<evidence type="ECO:0000313" key="8">
    <source>
        <dbReference type="EMBL" id="SEF68593.1"/>
    </source>
</evidence>
<proteinExistence type="inferred from homology"/>
<protein>
    <submittedName>
        <fullName evidence="8">Cell division initiation protein</fullName>
    </submittedName>
</protein>
<keyword evidence="6" id="KW-0131">Cell cycle</keyword>
<accession>A0A1H5U0M4</accession>
<comment type="similarity">
    <text evidence="2">Belongs to the DivIVA family.</text>
</comment>
<keyword evidence="3" id="KW-0963">Cytoplasm</keyword>
<dbReference type="PANTHER" id="PTHR35794">
    <property type="entry name" value="CELL DIVISION PROTEIN DIVIVA"/>
    <property type="match status" value="1"/>
</dbReference>
<evidence type="ECO:0000313" key="9">
    <source>
        <dbReference type="Proteomes" id="UP000242850"/>
    </source>
</evidence>